<dbReference type="OrthoDB" id="9771544at2"/>
<sequence>MQRRFPLSKIAGYLFVIISSLIMFVPFLTTIFNSLKTYKQYMQFPPEWLPDPVKWSNYTQVWEQANFNSYTMNSVIVAVLSVVGTLLSSSMIAFAFARLRFPFRDTLFMIVLGTMMIPGIVTIIPQFIIFKNLGLLDSLAPLWLLEWLGQPFAIFLMRQAFLSIPKDYEEAAKLDGCNPLQIYWKVFLPMCKPSLATLAVFTFMGKWNEILAPVIYLISEENFTLPIGILSLRGQYKTDDQLLVAGALISLIPILIVFLFAEKYFVEGSKTSGLK</sequence>
<evidence type="ECO:0000256" key="3">
    <source>
        <dbReference type="ARBA" id="ARBA00022475"/>
    </source>
</evidence>
<feature type="transmembrane region" description="Helical" evidence="7">
    <location>
        <begin position="12"/>
        <end position="32"/>
    </location>
</feature>
<feature type="transmembrane region" description="Helical" evidence="7">
    <location>
        <begin position="75"/>
        <end position="96"/>
    </location>
</feature>
<accession>A0A0K9YL76</accession>
<feature type="transmembrane region" description="Helical" evidence="7">
    <location>
        <begin position="242"/>
        <end position="261"/>
    </location>
</feature>
<feature type="transmembrane region" description="Helical" evidence="7">
    <location>
        <begin position="142"/>
        <end position="161"/>
    </location>
</feature>
<dbReference type="InterPro" id="IPR035906">
    <property type="entry name" value="MetI-like_sf"/>
</dbReference>
<dbReference type="PATRIC" id="fig|54915.3.peg.4466"/>
<gene>
    <name evidence="10" type="ORF">ADS79_26480</name>
    <name evidence="9" type="ORF">BRE01_45730</name>
</gene>
<evidence type="ECO:0000313" key="12">
    <source>
        <dbReference type="Proteomes" id="UP000319578"/>
    </source>
</evidence>
<evidence type="ECO:0000256" key="7">
    <source>
        <dbReference type="RuleBase" id="RU363032"/>
    </source>
</evidence>
<dbReference type="GO" id="GO:0055085">
    <property type="term" value="P:transmembrane transport"/>
    <property type="evidence" value="ECO:0007669"/>
    <property type="project" value="InterPro"/>
</dbReference>
<dbReference type="STRING" id="54915.ADS79_26480"/>
<reference evidence="9 12" key="3">
    <citation type="submission" date="2019-06" db="EMBL/GenBank/DDBJ databases">
        <title>Whole genome shotgun sequence of Brevibacillus reuszeri NBRC 15719.</title>
        <authorList>
            <person name="Hosoyama A."/>
            <person name="Uohara A."/>
            <person name="Ohji S."/>
            <person name="Ichikawa N."/>
        </authorList>
    </citation>
    <scope>NUCLEOTIDE SEQUENCE [LARGE SCALE GENOMIC DNA]</scope>
    <source>
        <strain evidence="9 12">NBRC 15719</strain>
    </source>
</reference>
<evidence type="ECO:0000256" key="4">
    <source>
        <dbReference type="ARBA" id="ARBA00022692"/>
    </source>
</evidence>
<keyword evidence="12" id="KW-1185">Reference proteome</keyword>
<organism evidence="10 11">
    <name type="scientific">Brevibacillus reuszeri</name>
    <dbReference type="NCBI Taxonomy" id="54915"/>
    <lineage>
        <taxon>Bacteria</taxon>
        <taxon>Bacillati</taxon>
        <taxon>Bacillota</taxon>
        <taxon>Bacilli</taxon>
        <taxon>Bacillales</taxon>
        <taxon>Paenibacillaceae</taxon>
        <taxon>Brevibacillus</taxon>
    </lineage>
</organism>
<dbReference type="InterPro" id="IPR000515">
    <property type="entry name" value="MetI-like"/>
</dbReference>
<proteinExistence type="inferred from homology"/>
<reference evidence="11" key="1">
    <citation type="submission" date="2015-07" db="EMBL/GenBank/DDBJ databases">
        <title>Genome sequencing project for genomic taxonomy and phylogenomics of Bacillus-like bacteria.</title>
        <authorList>
            <person name="Liu B."/>
            <person name="Wang J."/>
            <person name="Zhu Y."/>
            <person name="Liu G."/>
            <person name="Chen Q."/>
            <person name="Chen Z."/>
            <person name="Lan J."/>
            <person name="Che J."/>
            <person name="Ge C."/>
            <person name="Shi H."/>
            <person name="Pan Z."/>
            <person name="Liu X."/>
        </authorList>
    </citation>
    <scope>NUCLEOTIDE SEQUENCE [LARGE SCALE GENOMIC DNA]</scope>
    <source>
        <strain evidence="11">DSM 9887</strain>
    </source>
</reference>
<dbReference type="PROSITE" id="PS50928">
    <property type="entry name" value="ABC_TM1"/>
    <property type="match status" value="1"/>
</dbReference>
<dbReference type="PANTHER" id="PTHR43744:SF12">
    <property type="entry name" value="ABC TRANSPORTER PERMEASE PROTEIN MG189-RELATED"/>
    <property type="match status" value="1"/>
</dbReference>
<dbReference type="PANTHER" id="PTHR43744">
    <property type="entry name" value="ABC TRANSPORTER PERMEASE PROTEIN MG189-RELATED-RELATED"/>
    <property type="match status" value="1"/>
</dbReference>
<dbReference type="Proteomes" id="UP000036834">
    <property type="component" value="Unassembled WGS sequence"/>
</dbReference>
<dbReference type="EMBL" id="LGIQ01000011">
    <property type="protein sequence ID" value="KNB69439.1"/>
    <property type="molecule type" value="Genomic_DNA"/>
</dbReference>
<dbReference type="RefSeq" id="WP_049741449.1">
    <property type="nucleotide sequence ID" value="NZ_BJON01000018.1"/>
</dbReference>
<evidence type="ECO:0000313" key="11">
    <source>
        <dbReference type="Proteomes" id="UP000036834"/>
    </source>
</evidence>
<keyword evidence="4 7" id="KW-0812">Transmembrane</keyword>
<evidence type="ECO:0000256" key="5">
    <source>
        <dbReference type="ARBA" id="ARBA00022989"/>
    </source>
</evidence>
<evidence type="ECO:0000256" key="6">
    <source>
        <dbReference type="ARBA" id="ARBA00023136"/>
    </source>
</evidence>
<protein>
    <submittedName>
        <fullName evidence="9 10">ABC transporter permease</fullName>
    </submittedName>
</protein>
<dbReference type="Pfam" id="PF00528">
    <property type="entry name" value="BPD_transp_1"/>
    <property type="match status" value="1"/>
</dbReference>
<feature type="transmembrane region" description="Helical" evidence="7">
    <location>
        <begin position="108"/>
        <end position="130"/>
    </location>
</feature>
<evidence type="ECO:0000259" key="8">
    <source>
        <dbReference type="PROSITE" id="PS50928"/>
    </source>
</evidence>
<dbReference type="SUPFAM" id="SSF161098">
    <property type="entry name" value="MetI-like"/>
    <property type="match status" value="1"/>
</dbReference>
<dbReference type="EMBL" id="BJON01000018">
    <property type="protein sequence ID" value="GED70871.1"/>
    <property type="molecule type" value="Genomic_DNA"/>
</dbReference>
<keyword evidence="3" id="KW-1003">Cell membrane</keyword>
<dbReference type="CDD" id="cd06261">
    <property type="entry name" value="TM_PBP2"/>
    <property type="match status" value="1"/>
</dbReference>
<name>A0A0K9YL76_9BACL</name>
<dbReference type="Gene3D" id="1.10.3720.10">
    <property type="entry name" value="MetI-like"/>
    <property type="match status" value="1"/>
</dbReference>
<dbReference type="GO" id="GO:0005886">
    <property type="term" value="C:plasma membrane"/>
    <property type="evidence" value="ECO:0007669"/>
    <property type="project" value="UniProtKB-SubCell"/>
</dbReference>
<keyword evidence="6 7" id="KW-0472">Membrane</keyword>
<reference evidence="10" key="2">
    <citation type="submission" date="2015-07" db="EMBL/GenBank/DDBJ databases">
        <title>MeaNS - Measles Nucleotide Surveillance Program.</title>
        <authorList>
            <person name="Tran T."/>
            <person name="Druce J."/>
        </authorList>
    </citation>
    <scope>NUCLEOTIDE SEQUENCE</scope>
    <source>
        <strain evidence="10">DSM 9887</strain>
    </source>
</reference>
<keyword evidence="2 7" id="KW-0813">Transport</keyword>
<keyword evidence="5 7" id="KW-1133">Transmembrane helix</keyword>
<evidence type="ECO:0000313" key="10">
    <source>
        <dbReference type="EMBL" id="KNB69439.1"/>
    </source>
</evidence>
<feature type="domain" description="ABC transmembrane type-1" evidence="8">
    <location>
        <begin position="71"/>
        <end position="261"/>
    </location>
</feature>
<comment type="similarity">
    <text evidence="7">Belongs to the binding-protein-dependent transport system permease family.</text>
</comment>
<evidence type="ECO:0000256" key="2">
    <source>
        <dbReference type="ARBA" id="ARBA00022448"/>
    </source>
</evidence>
<comment type="caution">
    <text evidence="10">The sequence shown here is derived from an EMBL/GenBank/DDBJ whole genome shotgun (WGS) entry which is preliminary data.</text>
</comment>
<dbReference type="Proteomes" id="UP000319578">
    <property type="component" value="Unassembled WGS sequence"/>
</dbReference>
<evidence type="ECO:0000313" key="9">
    <source>
        <dbReference type="EMBL" id="GED70871.1"/>
    </source>
</evidence>
<dbReference type="AlphaFoldDB" id="A0A0K9YL76"/>
<evidence type="ECO:0000256" key="1">
    <source>
        <dbReference type="ARBA" id="ARBA00004651"/>
    </source>
</evidence>
<comment type="subcellular location">
    <subcellularLocation>
        <location evidence="1 7">Cell membrane</location>
        <topology evidence="1 7">Multi-pass membrane protein</topology>
    </subcellularLocation>
</comment>